<evidence type="ECO:0000313" key="1">
    <source>
        <dbReference type="EMBL" id="KAF9784105.1"/>
    </source>
</evidence>
<reference evidence="1" key="2">
    <citation type="submission" date="2020-11" db="EMBL/GenBank/DDBJ databases">
        <authorList>
            <consortium name="DOE Joint Genome Institute"/>
            <person name="Kuo A."/>
            <person name="Miyauchi S."/>
            <person name="Kiss E."/>
            <person name="Drula E."/>
            <person name="Kohler A."/>
            <person name="Sanchez-Garcia M."/>
            <person name="Andreopoulos B."/>
            <person name="Barry K.W."/>
            <person name="Bonito G."/>
            <person name="Buee M."/>
            <person name="Carver A."/>
            <person name="Chen C."/>
            <person name="Cichocki N."/>
            <person name="Clum A."/>
            <person name="Culley D."/>
            <person name="Crous P.W."/>
            <person name="Fauchery L."/>
            <person name="Girlanda M."/>
            <person name="Hayes R."/>
            <person name="Keri Z."/>
            <person name="Labutti K."/>
            <person name="Lipzen A."/>
            <person name="Lombard V."/>
            <person name="Magnuson J."/>
            <person name="Maillard F."/>
            <person name="Morin E."/>
            <person name="Murat C."/>
            <person name="Nolan M."/>
            <person name="Ohm R."/>
            <person name="Pangilinan J."/>
            <person name="Pereira M."/>
            <person name="Perotto S."/>
            <person name="Peter M."/>
            <person name="Riley R."/>
            <person name="Sitrit Y."/>
            <person name="Stielow B."/>
            <person name="Szollosi G."/>
            <person name="Zifcakova L."/>
            <person name="Stursova M."/>
            <person name="Spatafora J.W."/>
            <person name="Tedersoo L."/>
            <person name="Vaario L.-M."/>
            <person name="Yamada A."/>
            <person name="Yan M."/>
            <person name="Wang P."/>
            <person name="Xu J."/>
            <person name="Bruns T."/>
            <person name="Baldrian P."/>
            <person name="Vilgalys R."/>
            <person name="Henrissat B."/>
            <person name="Grigoriev I.V."/>
            <person name="Hibbett D."/>
            <person name="Nagy L.G."/>
            <person name="Martin F.M."/>
        </authorList>
    </citation>
    <scope>NUCLEOTIDE SEQUENCE</scope>
    <source>
        <strain evidence="1">UH-Tt-Lm1</strain>
    </source>
</reference>
<dbReference type="EMBL" id="WIUZ02000009">
    <property type="protein sequence ID" value="KAF9784105.1"/>
    <property type="molecule type" value="Genomic_DNA"/>
</dbReference>
<protein>
    <submittedName>
        <fullName evidence="1">Uncharacterized protein</fullName>
    </submittedName>
</protein>
<organism evidence="1 2">
    <name type="scientific">Thelephora terrestris</name>
    <dbReference type="NCBI Taxonomy" id="56493"/>
    <lineage>
        <taxon>Eukaryota</taxon>
        <taxon>Fungi</taxon>
        <taxon>Dikarya</taxon>
        <taxon>Basidiomycota</taxon>
        <taxon>Agaricomycotina</taxon>
        <taxon>Agaricomycetes</taxon>
        <taxon>Thelephorales</taxon>
        <taxon>Thelephoraceae</taxon>
        <taxon>Thelephora</taxon>
    </lineage>
</organism>
<accession>A0A9P6HEL0</accession>
<evidence type="ECO:0000313" key="2">
    <source>
        <dbReference type="Proteomes" id="UP000736335"/>
    </source>
</evidence>
<proteinExistence type="predicted"/>
<dbReference type="AlphaFoldDB" id="A0A9P6HEL0"/>
<comment type="caution">
    <text evidence="1">The sequence shown here is derived from an EMBL/GenBank/DDBJ whole genome shotgun (WGS) entry which is preliminary data.</text>
</comment>
<dbReference type="OrthoDB" id="2770090at2759"/>
<gene>
    <name evidence="1" type="ORF">BJ322DRAFT_1068635</name>
</gene>
<sequence>MESRPKRIRDAGGDRFHIMMIRPSHFPLMVNRLPPGLRSLYRLVLGASSASVLHAGPATPRLRVMWRPLFEMAAQTAQKVQHPSPTEDEARAAAEAQEWLNKWETRSIFSRAQRIATCRSDWVNLMYDRPAAPWRPTGEPVRVNSKKVQKSKGESCESARNMVGEVLRMAEGRGQLMLGRAPLRRRKTHRNLE</sequence>
<reference evidence="1" key="1">
    <citation type="journal article" date="2020" name="Nat. Commun.">
        <title>Large-scale genome sequencing of mycorrhizal fungi provides insights into the early evolution of symbiotic traits.</title>
        <authorList>
            <person name="Miyauchi S."/>
            <person name="Kiss E."/>
            <person name="Kuo A."/>
            <person name="Drula E."/>
            <person name="Kohler A."/>
            <person name="Sanchez-Garcia M."/>
            <person name="Morin E."/>
            <person name="Andreopoulos B."/>
            <person name="Barry K.W."/>
            <person name="Bonito G."/>
            <person name="Buee M."/>
            <person name="Carver A."/>
            <person name="Chen C."/>
            <person name="Cichocki N."/>
            <person name="Clum A."/>
            <person name="Culley D."/>
            <person name="Crous P.W."/>
            <person name="Fauchery L."/>
            <person name="Girlanda M."/>
            <person name="Hayes R.D."/>
            <person name="Keri Z."/>
            <person name="LaButti K."/>
            <person name="Lipzen A."/>
            <person name="Lombard V."/>
            <person name="Magnuson J."/>
            <person name="Maillard F."/>
            <person name="Murat C."/>
            <person name="Nolan M."/>
            <person name="Ohm R.A."/>
            <person name="Pangilinan J."/>
            <person name="Pereira M.F."/>
            <person name="Perotto S."/>
            <person name="Peter M."/>
            <person name="Pfister S."/>
            <person name="Riley R."/>
            <person name="Sitrit Y."/>
            <person name="Stielow J.B."/>
            <person name="Szollosi G."/>
            <person name="Zifcakova L."/>
            <person name="Stursova M."/>
            <person name="Spatafora J.W."/>
            <person name="Tedersoo L."/>
            <person name="Vaario L.M."/>
            <person name="Yamada A."/>
            <person name="Yan M."/>
            <person name="Wang P."/>
            <person name="Xu J."/>
            <person name="Bruns T."/>
            <person name="Baldrian P."/>
            <person name="Vilgalys R."/>
            <person name="Dunand C."/>
            <person name="Henrissat B."/>
            <person name="Grigoriev I.V."/>
            <person name="Hibbett D."/>
            <person name="Nagy L.G."/>
            <person name="Martin F.M."/>
        </authorList>
    </citation>
    <scope>NUCLEOTIDE SEQUENCE</scope>
    <source>
        <strain evidence="1">UH-Tt-Lm1</strain>
    </source>
</reference>
<keyword evidence="2" id="KW-1185">Reference proteome</keyword>
<dbReference type="Proteomes" id="UP000736335">
    <property type="component" value="Unassembled WGS sequence"/>
</dbReference>
<name>A0A9P6HEL0_9AGAM</name>